<evidence type="ECO:0000313" key="3">
    <source>
        <dbReference type="Proteomes" id="UP000607653"/>
    </source>
</evidence>
<comment type="caution">
    <text evidence="2">The sequence shown here is derived from an EMBL/GenBank/DDBJ whole genome shotgun (WGS) entry which is preliminary data.</text>
</comment>
<proteinExistence type="predicted"/>
<keyword evidence="1" id="KW-0732">Signal</keyword>
<keyword evidence="3" id="KW-1185">Reference proteome</keyword>
<protein>
    <submittedName>
        <fullName evidence="2">Uncharacterized protein</fullName>
    </submittedName>
</protein>
<dbReference type="EMBL" id="DUZY01000007">
    <property type="protein sequence ID" value="DAD45752.1"/>
    <property type="molecule type" value="Genomic_DNA"/>
</dbReference>
<reference evidence="2 3" key="1">
    <citation type="journal article" date="2020" name="Mol. Biol. Evol.">
        <title>Distinct Expression and Methylation Patterns for Genes with Different Fates following a Single Whole-Genome Duplication in Flowering Plants.</title>
        <authorList>
            <person name="Shi T."/>
            <person name="Rahmani R.S."/>
            <person name="Gugger P.F."/>
            <person name="Wang M."/>
            <person name="Li H."/>
            <person name="Zhang Y."/>
            <person name="Li Z."/>
            <person name="Wang Q."/>
            <person name="Van de Peer Y."/>
            <person name="Marchal K."/>
            <person name="Chen J."/>
        </authorList>
    </citation>
    <scope>NUCLEOTIDE SEQUENCE [LARGE SCALE GENOMIC DNA]</scope>
    <source>
        <tissue evidence="2">Leaf</tissue>
    </source>
</reference>
<feature type="chain" id="PRO_5032615410" evidence="1">
    <location>
        <begin position="19"/>
        <end position="95"/>
    </location>
</feature>
<dbReference type="AlphaFoldDB" id="A0A822ZKR1"/>
<dbReference type="Proteomes" id="UP000607653">
    <property type="component" value="Unassembled WGS sequence"/>
</dbReference>
<evidence type="ECO:0000313" key="2">
    <source>
        <dbReference type="EMBL" id="DAD45752.1"/>
    </source>
</evidence>
<accession>A0A822ZKR1</accession>
<organism evidence="2 3">
    <name type="scientific">Nelumbo nucifera</name>
    <name type="common">Sacred lotus</name>
    <dbReference type="NCBI Taxonomy" id="4432"/>
    <lineage>
        <taxon>Eukaryota</taxon>
        <taxon>Viridiplantae</taxon>
        <taxon>Streptophyta</taxon>
        <taxon>Embryophyta</taxon>
        <taxon>Tracheophyta</taxon>
        <taxon>Spermatophyta</taxon>
        <taxon>Magnoliopsida</taxon>
        <taxon>Proteales</taxon>
        <taxon>Nelumbonaceae</taxon>
        <taxon>Nelumbo</taxon>
    </lineage>
</organism>
<feature type="signal peptide" evidence="1">
    <location>
        <begin position="1"/>
        <end position="18"/>
    </location>
</feature>
<gene>
    <name evidence="2" type="ORF">HUJ06_003982</name>
</gene>
<name>A0A822ZKR1_NELNU</name>
<sequence length="95" mass="10945">MPFSLLLLQHSTVPAVTAQINPQLRLYLPGWTLIRRRSPLRYLGCGRLVVQILLHLILISLKLRQRLSQGTQGVFKLRYCISVNPRKGFSFFVVE</sequence>
<evidence type="ECO:0000256" key="1">
    <source>
        <dbReference type="SAM" id="SignalP"/>
    </source>
</evidence>